<dbReference type="PRINTS" id="PR00081">
    <property type="entry name" value="GDHRDH"/>
</dbReference>
<dbReference type="PROSITE" id="PS00061">
    <property type="entry name" value="ADH_SHORT"/>
    <property type="match status" value="1"/>
</dbReference>
<dbReference type="PANTHER" id="PTHR24321">
    <property type="entry name" value="DEHYDROGENASES, SHORT CHAIN"/>
    <property type="match status" value="1"/>
</dbReference>
<keyword evidence="2" id="KW-0560">Oxidoreductase</keyword>
<dbReference type="AlphaFoldDB" id="A0A022KX41"/>
<protein>
    <submittedName>
        <fullName evidence="3">Oxidoreductase</fullName>
    </submittedName>
</protein>
<dbReference type="Pfam" id="PF13561">
    <property type="entry name" value="adh_short_C2"/>
    <property type="match status" value="1"/>
</dbReference>
<dbReference type="HOGENOM" id="CLU_010194_1_2_11"/>
<dbReference type="STRING" id="1249481.D641_0109610"/>
<dbReference type="EMBL" id="AORC01000011">
    <property type="protein sequence ID" value="EYT48901.1"/>
    <property type="molecule type" value="Genomic_DNA"/>
</dbReference>
<accession>A0A022KX41</accession>
<comment type="caution">
    <text evidence="3">The sequence shown here is derived from an EMBL/GenBank/DDBJ whole genome shotgun (WGS) entry which is preliminary data.</text>
</comment>
<dbReference type="CDD" id="cd05233">
    <property type="entry name" value="SDR_c"/>
    <property type="match status" value="1"/>
</dbReference>
<reference evidence="3 4" key="1">
    <citation type="journal article" date="2013" name="Genome Announc.">
        <title>Draft genome sequence of an Actinobacterium, Brachybacterium muris strain UCD-AY4.</title>
        <authorList>
            <person name="Lo J.R."/>
            <person name="Lang J.M."/>
            <person name="Darling A.E."/>
            <person name="Eisen J.A."/>
            <person name="Coil D.A."/>
        </authorList>
    </citation>
    <scope>NUCLEOTIDE SEQUENCE [LARGE SCALE GENOMIC DNA]</scope>
    <source>
        <strain evidence="3 4">UCD-AY4</strain>
    </source>
</reference>
<sequence>MNGSTEMTGRFEGRRVLVVGGAHGIGAACAARFAHDGAQVAVADLDVDAARATVEKLEGSDAGPHVAVQMDMTDRASVDAAVAEVVEHLGGLDVLANVAGGDDTGYPPFEDLDDETWTRMLDWNLLGAVRATRAALPHLRASDHGAVVSVSSVNALMAFGGPPYSAAKLGLLSVTQNLATEFAAAGIRVNAVAPGTVRTRVWGEDGKESEQMRHMYPLGRVGEPADIAAAVAFLASDDASWITGHALPVDGGVLLRGPGPGTLG</sequence>
<comment type="similarity">
    <text evidence="1">Belongs to the short-chain dehydrogenases/reductases (SDR) family.</text>
</comment>
<dbReference type="NCBIfam" id="NF005559">
    <property type="entry name" value="PRK07231.1"/>
    <property type="match status" value="1"/>
</dbReference>
<evidence type="ECO:0000313" key="4">
    <source>
        <dbReference type="Proteomes" id="UP000019754"/>
    </source>
</evidence>
<dbReference type="FunFam" id="3.40.50.720:FF:000084">
    <property type="entry name" value="Short-chain dehydrogenase reductase"/>
    <property type="match status" value="1"/>
</dbReference>
<proteinExistence type="inferred from homology"/>
<dbReference type="Proteomes" id="UP000019754">
    <property type="component" value="Unassembled WGS sequence"/>
</dbReference>
<evidence type="ECO:0000256" key="1">
    <source>
        <dbReference type="ARBA" id="ARBA00006484"/>
    </source>
</evidence>
<gene>
    <name evidence="3" type="ORF">D641_0109610</name>
</gene>
<dbReference type="SUPFAM" id="SSF51735">
    <property type="entry name" value="NAD(P)-binding Rossmann-fold domains"/>
    <property type="match status" value="1"/>
</dbReference>
<dbReference type="InterPro" id="IPR002347">
    <property type="entry name" value="SDR_fam"/>
</dbReference>
<dbReference type="OrthoDB" id="9789398at2"/>
<dbReference type="InterPro" id="IPR020904">
    <property type="entry name" value="Sc_DH/Rdtase_CS"/>
</dbReference>
<keyword evidence="4" id="KW-1185">Reference proteome</keyword>
<evidence type="ECO:0000256" key="2">
    <source>
        <dbReference type="ARBA" id="ARBA00023002"/>
    </source>
</evidence>
<dbReference type="GO" id="GO:0016491">
    <property type="term" value="F:oxidoreductase activity"/>
    <property type="evidence" value="ECO:0007669"/>
    <property type="project" value="UniProtKB-KW"/>
</dbReference>
<evidence type="ECO:0000313" key="3">
    <source>
        <dbReference type="EMBL" id="EYT48901.1"/>
    </source>
</evidence>
<dbReference type="PRINTS" id="PR00080">
    <property type="entry name" value="SDRFAMILY"/>
</dbReference>
<dbReference type="Gene3D" id="3.40.50.720">
    <property type="entry name" value="NAD(P)-binding Rossmann-like Domain"/>
    <property type="match status" value="1"/>
</dbReference>
<dbReference type="PANTHER" id="PTHR24321:SF14">
    <property type="entry name" value="SHORT-CHAIN TYPE DEHYDROGENASE_REDUCTASE BLR2146-RELATED"/>
    <property type="match status" value="1"/>
</dbReference>
<dbReference type="InterPro" id="IPR036291">
    <property type="entry name" value="NAD(P)-bd_dom_sf"/>
</dbReference>
<organism evidence="3 4">
    <name type="scientific">Brachybacterium muris UCD-AY4</name>
    <dbReference type="NCBI Taxonomy" id="1249481"/>
    <lineage>
        <taxon>Bacteria</taxon>
        <taxon>Bacillati</taxon>
        <taxon>Actinomycetota</taxon>
        <taxon>Actinomycetes</taxon>
        <taxon>Micrococcales</taxon>
        <taxon>Dermabacteraceae</taxon>
        <taxon>Brachybacterium</taxon>
    </lineage>
</organism>
<dbReference type="RefSeq" id="WP_017823448.1">
    <property type="nucleotide sequence ID" value="NZ_AORC01000011.1"/>
</dbReference>
<name>A0A022KX41_9MICO</name>